<dbReference type="PROSITE" id="PS00878">
    <property type="entry name" value="ODR_DC_2_1"/>
    <property type="match status" value="2"/>
</dbReference>
<feature type="domain" description="Orn/DAP/Arg decarboxylase 2 N-terminal" evidence="14">
    <location>
        <begin position="808"/>
        <end position="1061"/>
    </location>
</feature>
<evidence type="ECO:0000256" key="5">
    <source>
        <dbReference type="ARBA" id="ARBA00012426"/>
    </source>
</evidence>
<comment type="cofactor">
    <cofactor evidence="2 13">
        <name>Mg(2+)</name>
        <dbReference type="ChEBI" id="CHEBI:18420"/>
    </cofactor>
</comment>
<keyword evidence="9" id="KW-0661">Putrescine biosynthesis</keyword>
<evidence type="ECO:0000256" key="12">
    <source>
        <dbReference type="ARBA" id="ARBA00049309"/>
    </source>
</evidence>
<evidence type="ECO:0000313" key="15">
    <source>
        <dbReference type="EMBL" id="KAH0940705.1"/>
    </source>
</evidence>
<dbReference type="Proteomes" id="UP000824890">
    <property type="component" value="Unassembled WGS sequence"/>
</dbReference>
<evidence type="ECO:0000256" key="10">
    <source>
        <dbReference type="ARBA" id="ARBA00023066"/>
    </source>
</evidence>
<dbReference type="EMBL" id="JAGKQM010000001">
    <property type="protein sequence ID" value="KAH0940705.1"/>
    <property type="molecule type" value="Genomic_DNA"/>
</dbReference>
<evidence type="ECO:0000256" key="4">
    <source>
        <dbReference type="ARBA" id="ARBA00008357"/>
    </source>
</evidence>
<evidence type="ECO:0000256" key="9">
    <source>
        <dbReference type="ARBA" id="ARBA00023023"/>
    </source>
</evidence>
<dbReference type="SUPFAM" id="SSF51419">
    <property type="entry name" value="PLP-binding barrel"/>
    <property type="match status" value="2"/>
</dbReference>
<comment type="pathway">
    <text evidence="3 13">Amine and polyamine biosynthesis; agmatine biosynthesis; agmatine from L-arginine: step 1/1.</text>
</comment>
<comment type="caution">
    <text evidence="15">The sequence shown here is derived from an EMBL/GenBank/DDBJ whole genome shotgun (WGS) entry which is preliminary data.</text>
</comment>
<comment type="cofactor">
    <cofactor evidence="1 13">
        <name>pyridoxal 5'-phosphate</name>
        <dbReference type="ChEBI" id="CHEBI:597326"/>
    </cofactor>
</comment>
<dbReference type="PRINTS" id="PR01180">
    <property type="entry name" value="ARGDCRBXLASE"/>
</dbReference>
<evidence type="ECO:0000259" key="14">
    <source>
        <dbReference type="Pfam" id="PF02784"/>
    </source>
</evidence>
<evidence type="ECO:0000256" key="6">
    <source>
        <dbReference type="ARBA" id="ARBA00022793"/>
    </source>
</evidence>
<evidence type="ECO:0000256" key="11">
    <source>
        <dbReference type="ARBA" id="ARBA00023239"/>
    </source>
</evidence>
<keyword evidence="16" id="KW-1185">Reference proteome</keyword>
<comment type="similarity">
    <text evidence="4 13">Belongs to the Orn/Lys/Arg decarboxylase class-II family. SpeA subfamily.</text>
</comment>
<dbReference type="PRINTS" id="PR01179">
    <property type="entry name" value="ODADCRBXLASE"/>
</dbReference>
<keyword evidence="11 13" id="KW-0456">Lyase</keyword>
<dbReference type="NCBIfam" id="TIGR01273">
    <property type="entry name" value="speA"/>
    <property type="match status" value="2"/>
</dbReference>
<evidence type="ECO:0000256" key="1">
    <source>
        <dbReference type="ARBA" id="ARBA00001933"/>
    </source>
</evidence>
<dbReference type="PROSITE" id="PS00879">
    <property type="entry name" value="ODR_DC_2_2"/>
    <property type="match status" value="2"/>
</dbReference>
<evidence type="ECO:0000256" key="8">
    <source>
        <dbReference type="ARBA" id="ARBA00022898"/>
    </source>
</evidence>
<accession>A0ABQ8EJ96</accession>
<dbReference type="InterPro" id="IPR022657">
    <property type="entry name" value="De-COase2_CS"/>
</dbReference>
<sequence>MPAVACVDTGYVFSDDGSLPTAADAFIPASPTSSRWSPSLSASLYRIDGWGAPYFAANSSGNISVRPHGDDTLPHQDIDLMKVVTNVTVPKSSGGLGLQFPLIVRFPDVLKNRLECLQSAFDSAVKSQGYGSHYQGVFPVKCNQDRFIVEDIVNFGSPFRFGLEAGSKPEILLAMSCLCKGNPDAFLVCNGFKDAEYVSLALLGRKLAFNTMIVLEQEHELDLVINLSKKMNVRPLIGLRAKLRTKQTNHYGSYSGEKGKFGLTSTQIVSVVAKLSESGMLDCLQLLHFHIGSMIPSSSLLSHGVSEAAQIYCELVRLGAHMKIIDVGGGLGIDYDGSKSGEPDQSVTYTLDEYAEAVVSSIRYVCDRRSVKHPVICSESGRAIVSHQSVLIFEAASDVKPVAHQPKPDDIQFLLQREEDLYAAVMRGDQESSLLYVEQLKQRCLEEFKEGVLSIEQLVSVDGLCEWVLKAIGGSDPVQTYNMNLSIFTSTPDHWGMGQLFPIVPIHKLDQKPGARGVLSDLTCDSDGKIVKFIGGESSLPLHEIDSYGGGGRYLLGLFLGGSYEETMGGVHNLFGGPSVVRVSQSDGPHSFVVTRAVSGQSSSDVLRAVQHEPEIMLQTLKHRAEEVMHTKGGGEEDENEYKNVAACLDRSFHNMPYLATEEGISDTSTMTALTTYYECEKGGRLGHNSRPRPLNLCQDKICYTYTSSRWNPSLSASLYRIDGWGAPYFTANSSGNISVRPHGSDTLPHQDIDLLKVVKHLTHPKASGGLGLQLPLIVRFPDVLKNRLECLQSAFDSAVKSQGYGSYYQGVYPVKCHQDRFIVEDIVNFGSPFRFGLEAGCKPEILLAMSCLCKGNPEAFLICNGFKDAEYVSLALLGRKLALNTVIVLEQEHELDLVIDLSKKMNVRPVIGLRAKLRTKQTNYYGSNSGEKGKFGLTSAQIVCVVAKLRESGMLDCLQLLHFHIGSMIPTTSLLSDGVSEAALIYCELVRLGAHMRVIDVGGGLGIDYDGSKSGEGDISVAYTLEEYAEAVVASIRYVCDRRSVKHPVICSESGRAIVSHHSVLIFEAVKPMAHQPKPDDIQLLLEGEEDLYTAVMRGDQEKSLLYVDQLKQRCAEGFKDGVLNIEQLGSIDGLCEWVLKAIGRSDPVQTYNINLSIFTSTSSHWGMGHLFPIAPIHKLDQEPKACGILSDITCDSEGKIVKFIGGESSLPLHEIDNGRYFLGLFLGGAYEESMGGVYNLFGGLSVVRVSQNDGPHSFVVTRAVPGQSSSDVLRAVQHEPELMLQTLKHRAEEVMHTKRGGEEKEEDDEYKNVAACLDRSFHNMPYLATEEGMNE</sequence>
<dbReference type="Gene3D" id="1.20.58.930">
    <property type="match status" value="2"/>
</dbReference>
<name>A0ABQ8EJ96_BRANA</name>
<dbReference type="InterPro" id="IPR029066">
    <property type="entry name" value="PLP-binding_barrel"/>
</dbReference>
<dbReference type="SUPFAM" id="SSF50621">
    <property type="entry name" value="Alanine racemase C-terminal domain-like"/>
    <property type="match status" value="1"/>
</dbReference>
<evidence type="ECO:0000256" key="13">
    <source>
        <dbReference type="RuleBase" id="RU003740"/>
    </source>
</evidence>
<keyword evidence="8 13" id="KW-0663">Pyridoxal phosphate</keyword>
<dbReference type="EC" id="4.1.1.19" evidence="5 13"/>
<reference evidence="15 16" key="1">
    <citation type="submission" date="2021-05" db="EMBL/GenBank/DDBJ databases">
        <title>Genome Assembly of Synthetic Allotetraploid Brassica napus Reveals Homoeologous Exchanges between Subgenomes.</title>
        <authorList>
            <person name="Davis J.T."/>
        </authorList>
    </citation>
    <scope>NUCLEOTIDE SEQUENCE [LARGE SCALE GENOMIC DNA]</scope>
    <source>
        <strain evidence="16">cv. Da-Ae</strain>
        <tissue evidence="15">Seedling</tissue>
    </source>
</reference>
<gene>
    <name evidence="15" type="ORF">HID58_000342</name>
</gene>
<dbReference type="InterPro" id="IPR002985">
    <property type="entry name" value="Arg_decrbxlase"/>
</dbReference>
<dbReference type="PANTHER" id="PTHR43295">
    <property type="entry name" value="ARGININE DECARBOXYLASE"/>
    <property type="match status" value="1"/>
</dbReference>
<dbReference type="CDD" id="cd06830">
    <property type="entry name" value="PLPDE_III_ADC"/>
    <property type="match status" value="2"/>
</dbReference>
<keyword evidence="7 13" id="KW-0460">Magnesium</keyword>
<keyword evidence="10 13" id="KW-0745">Spermidine biosynthesis</keyword>
<evidence type="ECO:0000256" key="7">
    <source>
        <dbReference type="ARBA" id="ARBA00022842"/>
    </source>
</evidence>
<evidence type="ECO:0000313" key="16">
    <source>
        <dbReference type="Proteomes" id="UP000824890"/>
    </source>
</evidence>
<proteinExistence type="inferred from homology"/>
<dbReference type="InterPro" id="IPR009006">
    <property type="entry name" value="Ala_racemase/Decarboxylase_C"/>
</dbReference>
<dbReference type="InterPro" id="IPR000183">
    <property type="entry name" value="Orn/DAP/Arg_de-COase"/>
</dbReference>
<protein>
    <recommendedName>
        <fullName evidence="5 13">Arginine decarboxylase</fullName>
        <ecNumber evidence="5 13">4.1.1.19</ecNumber>
    </recommendedName>
</protein>
<dbReference type="NCBIfam" id="NF003763">
    <property type="entry name" value="PRK05354.1"/>
    <property type="match status" value="2"/>
</dbReference>
<dbReference type="InterPro" id="IPR022653">
    <property type="entry name" value="De-COase2_pyr-phos_BS"/>
</dbReference>
<keyword evidence="6 13" id="KW-0210">Decarboxylase</keyword>
<evidence type="ECO:0000256" key="3">
    <source>
        <dbReference type="ARBA" id="ARBA00004773"/>
    </source>
</evidence>
<evidence type="ECO:0000256" key="2">
    <source>
        <dbReference type="ARBA" id="ARBA00001946"/>
    </source>
</evidence>
<dbReference type="InterPro" id="IPR022644">
    <property type="entry name" value="De-COase2_N"/>
</dbReference>
<dbReference type="Gene3D" id="3.20.20.10">
    <property type="entry name" value="Alanine racemase"/>
    <property type="match status" value="2"/>
</dbReference>
<organism evidence="15 16">
    <name type="scientific">Brassica napus</name>
    <name type="common">Rape</name>
    <dbReference type="NCBI Taxonomy" id="3708"/>
    <lineage>
        <taxon>Eukaryota</taxon>
        <taxon>Viridiplantae</taxon>
        <taxon>Streptophyta</taxon>
        <taxon>Embryophyta</taxon>
        <taxon>Tracheophyta</taxon>
        <taxon>Spermatophyta</taxon>
        <taxon>Magnoliopsida</taxon>
        <taxon>eudicotyledons</taxon>
        <taxon>Gunneridae</taxon>
        <taxon>Pentapetalae</taxon>
        <taxon>rosids</taxon>
        <taxon>malvids</taxon>
        <taxon>Brassicales</taxon>
        <taxon>Brassicaceae</taxon>
        <taxon>Brassiceae</taxon>
        <taxon>Brassica</taxon>
    </lineage>
</organism>
<feature type="domain" description="Orn/DAP/Arg decarboxylase 2 N-terminal" evidence="14">
    <location>
        <begin position="133"/>
        <end position="386"/>
    </location>
</feature>
<dbReference type="Pfam" id="PF02784">
    <property type="entry name" value="Orn_Arg_deC_N"/>
    <property type="match status" value="2"/>
</dbReference>
<comment type="catalytic activity">
    <reaction evidence="12 13">
        <text>L-arginine + H(+) = agmatine + CO2</text>
        <dbReference type="Rhea" id="RHEA:17641"/>
        <dbReference type="ChEBI" id="CHEBI:15378"/>
        <dbReference type="ChEBI" id="CHEBI:16526"/>
        <dbReference type="ChEBI" id="CHEBI:32682"/>
        <dbReference type="ChEBI" id="CHEBI:58145"/>
        <dbReference type="EC" id="4.1.1.19"/>
    </reaction>
</comment>
<dbReference type="PANTHER" id="PTHR43295:SF1">
    <property type="entry name" value="ARGININE DECARBOXYLASE 1, CHLOROPLASTIC-RELATED"/>
    <property type="match status" value="1"/>
</dbReference>
<dbReference type="Gene3D" id="2.40.37.10">
    <property type="entry name" value="Lyase, Ornithine Decarboxylase, Chain A, domain 1"/>
    <property type="match status" value="2"/>
</dbReference>